<dbReference type="GO" id="GO:0051879">
    <property type="term" value="F:Hsp90 protein binding"/>
    <property type="evidence" value="ECO:0007669"/>
    <property type="project" value="TreeGrafter"/>
</dbReference>
<dbReference type="PANTHER" id="PTHR21207">
    <property type="entry name" value="PARKIN COREGULATED GENE PROTEIN PARK2 COREGULATED"/>
    <property type="match status" value="1"/>
</dbReference>
<protein>
    <submittedName>
        <fullName evidence="1">Parkin coregulated locus tag protein</fullName>
    </submittedName>
</protein>
<dbReference type="Pfam" id="PF10274">
    <property type="entry name" value="ParcG"/>
    <property type="match status" value="1"/>
</dbReference>
<accession>A0A068XW95</accession>
<proteinExistence type="predicted"/>
<reference evidence="1" key="1">
    <citation type="journal article" date="2013" name="Nature">
        <title>The genomes of four tapeworm species reveal adaptations to parasitism.</title>
        <authorList>
            <person name="Tsai I.J."/>
            <person name="Zarowiecki M."/>
            <person name="Holroyd N."/>
            <person name="Garciarrubio A."/>
            <person name="Sanchez-Flores A."/>
            <person name="Brooks K.L."/>
            <person name="Tracey A."/>
            <person name="Bobes R.J."/>
            <person name="Fragoso G."/>
            <person name="Sciutto E."/>
            <person name="Aslett M."/>
            <person name="Beasley H."/>
            <person name="Bennett H.M."/>
            <person name="Cai J."/>
            <person name="Camicia F."/>
            <person name="Clark R."/>
            <person name="Cucher M."/>
            <person name="De Silva N."/>
            <person name="Day T.A."/>
            <person name="Deplazes P."/>
            <person name="Estrada K."/>
            <person name="Fernandez C."/>
            <person name="Holland P.W."/>
            <person name="Hou J."/>
            <person name="Hu S."/>
            <person name="Huckvale T."/>
            <person name="Hung S.S."/>
            <person name="Kamenetzky L."/>
            <person name="Keane J.A."/>
            <person name="Kiss F."/>
            <person name="Koziol U."/>
            <person name="Lambert O."/>
            <person name="Liu K."/>
            <person name="Luo X."/>
            <person name="Luo Y."/>
            <person name="Macchiaroli N."/>
            <person name="Nichol S."/>
            <person name="Paps J."/>
            <person name="Parkinson J."/>
            <person name="Pouchkina-Stantcheva N."/>
            <person name="Riddiford N."/>
            <person name="Rosenzvit M."/>
            <person name="Salinas G."/>
            <person name="Wasmuth J.D."/>
            <person name="Zamanian M."/>
            <person name="Zheng Y."/>
            <person name="Cai X."/>
            <person name="Soberon X."/>
            <person name="Olson P.D."/>
            <person name="Laclette J.P."/>
            <person name="Brehm K."/>
            <person name="Berriman M."/>
            <person name="Garciarrubio A."/>
            <person name="Bobes R.J."/>
            <person name="Fragoso G."/>
            <person name="Sanchez-Flores A."/>
            <person name="Estrada K."/>
            <person name="Cevallos M.A."/>
            <person name="Morett E."/>
            <person name="Gonzalez V."/>
            <person name="Portillo T."/>
            <person name="Ochoa-Leyva A."/>
            <person name="Jose M.V."/>
            <person name="Sciutto E."/>
            <person name="Landa A."/>
            <person name="Jimenez L."/>
            <person name="Valdes V."/>
            <person name="Carrero J.C."/>
            <person name="Larralde C."/>
            <person name="Morales-Montor J."/>
            <person name="Limon-Lason J."/>
            <person name="Soberon X."/>
            <person name="Laclette J.P."/>
        </authorList>
    </citation>
    <scope>NUCLEOTIDE SEQUENCE [LARGE SCALE GENOMIC DNA]</scope>
</reference>
<dbReference type="STRING" id="6211.A0A068XW95"/>
<dbReference type="OrthoDB" id="5954824at2759"/>
<dbReference type="Proteomes" id="UP000017246">
    <property type="component" value="Unassembled WGS sequence"/>
</dbReference>
<keyword evidence="2" id="KW-1185">Reference proteome</keyword>
<dbReference type="SUPFAM" id="SSF48371">
    <property type="entry name" value="ARM repeat"/>
    <property type="match status" value="1"/>
</dbReference>
<name>A0A068XW95_ECHMU</name>
<reference evidence="1" key="2">
    <citation type="submission" date="2015-11" db="EMBL/GenBank/DDBJ databases">
        <authorList>
            <person name="Zhang Y."/>
            <person name="Guo Z."/>
        </authorList>
    </citation>
    <scope>NUCLEOTIDE SEQUENCE</scope>
</reference>
<dbReference type="eggNOG" id="KOG3961">
    <property type="taxonomic scope" value="Eukaryota"/>
</dbReference>
<sequence length="213" mass="24864">MLDFWRPTKKTSLVTYSNPPRKNKTLFRLCYDRGDIPAAISYDEKGTKFLSWKVDADKLDYHQILPIFFDGLREEKYPYSFVVTKGLKFLLSNGRDKVLPVIPRLIMPIKKALSTHNRHICCNVMKVLQELVNSHEGVGEALVPYYRQLLPTFNLFINYNRNIGDAIEYSQRKNENIGDLINETLRIMETKGGEYAYLNIKYMIPVYESNLLQ</sequence>
<dbReference type="PANTHER" id="PTHR21207:SF2">
    <property type="entry name" value="PARKIN COREGULATED GENE PROTEIN"/>
    <property type="match status" value="1"/>
</dbReference>
<dbReference type="OMA" id="INGPIHE"/>
<dbReference type="GO" id="GO:0030544">
    <property type="term" value="F:Hsp70 protein binding"/>
    <property type="evidence" value="ECO:0007669"/>
    <property type="project" value="TreeGrafter"/>
</dbReference>
<organism evidence="1 2">
    <name type="scientific">Echinococcus multilocularis</name>
    <name type="common">Fox tapeworm</name>
    <dbReference type="NCBI Taxonomy" id="6211"/>
    <lineage>
        <taxon>Eukaryota</taxon>
        <taxon>Metazoa</taxon>
        <taxon>Spiralia</taxon>
        <taxon>Lophotrochozoa</taxon>
        <taxon>Platyhelminthes</taxon>
        <taxon>Cestoda</taxon>
        <taxon>Eucestoda</taxon>
        <taxon>Cyclophyllidea</taxon>
        <taxon>Taeniidae</taxon>
        <taxon>Echinococcus</taxon>
    </lineage>
</organism>
<evidence type="ECO:0000313" key="1">
    <source>
        <dbReference type="EMBL" id="CDS36643.1"/>
    </source>
</evidence>
<dbReference type="InterPro" id="IPR019399">
    <property type="entry name" value="Parkin_co-regulated_protein"/>
</dbReference>
<evidence type="ECO:0000313" key="2">
    <source>
        <dbReference type="Proteomes" id="UP000017246"/>
    </source>
</evidence>
<dbReference type="InterPro" id="IPR016024">
    <property type="entry name" value="ARM-type_fold"/>
</dbReference>
<dbReference type="AlphaFoldDB" id="A0A068XW95"/>
<dbReference type="EMBL" id="LN902847">
    <property type="protein sequence ID" value="CDS36643.1"/>
    <property type="molecule type" value="Genomic_DNA"/>
</dbReference>
<gene>
    <name evidence="1" type="ORF">EmuJ_000378100</name>
</gene>